<evidence type="ECO:0000313" key="9">
    <source>
        <dbReference type="Proteomes" id="UP001238179"/>
    </source>
</evidence>
<dbReference type="Gene3D" id="3.40.50.2300">
    <property type="match status" value="3"/>
</dbReference>
<evidence type="ECO:0000256" key="4">
    <source>
        <dbReference type="PROSITE-ProRule" id="PRU00169"/>
    </source>
</evidence>
<gene>
    <name evidence="8" type="ORF">METEAL_28490</name>
</gene>
<dbReference type="Pfam" id="PF00072">
    <property type="entry name" value="Response_reg"/>
    <property type="match status" value="3"/>
</dbReference>
<dbReference type="InterPro" id="IPR013656">
    <property type="entry name" value="PAS_4"/>
</dbReference>
<dbReference type="NCBIfam" id="TIGR00229">
    <property type="entry name" value="sensory_box"/>
    <property type="match status" value="1"/>
</dbReference>
<dbReference type="Gene3D" id="3.30.565.10">
    <property type="entry name" value="Histidine kinase-like ATPase, C-terminal domain"/>
    <property type="match status" value="1"/>
</dbReference>
<feature type="domain" description="Response regulatory" evidence="6">
    <location>
        <begin position="661"/>
        <end position="777"/>
    </location>
</feature>
<proteinExistence type="predicted"/>
<dbReference type="RefSeq" id="WP_316412346.1">
    <property type="nucleotide sequence ID" value="NZ_AP027080.1"/>
</dbReference>
<dbReference type="SMART" id="SM00388">
    <property type="entry name" value="HisKA"/>
    <property type="match status" value="1"/>
</dbReference>
<dbReference type="AlphaFoldDB" id="A0AA48GQ60"/>
<feature type="domain" description="PAS" evidence="7">
    <location>
        <begin position="278"/>
        <end position="348"/>
    </location>
</feature>
<protein>
    <recommendedName>
        <fullName evidence="2">histidine kinase</fullName>
        <ecNumber evidence="2">2.7.13.3</ecNumber>
    </recommendedName>
</protein>
<evidence type="ECO:0000259" key="5">
    <source>
        <dbReference type="PROSITE" id="PS50109"/>
    </source>
</evidence>
<dbReference type="SUPFAM" id="SSF55874">
    <property type="entry name" value="ATPase domain of HSP90 chaperone/DNA topoisomerase II/histidine kinase"/>
    <property type="match status" value="1"/>
</dbReference>
<accession>A0AA48GQ60</accession>
<dbReference type="CDD" id="cd00156">
    <property type="entry name" value="REC"/>
    <property type="match status" value="3"/>
</dbReference>
<dbReference type="SUPFAM" id="SSF47384">
    <property type="entry name" value="Homodimeric domain of signal transducing histidine kinase"/>
    <property type="match status" value="1"/>
</dbReference>
<evidence type="ECO:0000313" key="8">
    <source>
        <dbReference type="EMBL" id="BDU73675.1"/>
    </source>
</evidence>
<dbReference type="SUPFAM" id="SSF52172">
    <property type="entry name" value="CheY-like"/>
    <property type="match status" value="3"/>
</dbReference>
<dbReference type="SMART" id="SM00448">
    <property type="entry name" value="REC"/>
    <property type="match status" value="3"/>
</dbReference>
<dbReference type="PRINTS" id="PR00344">
    <property type="entry name" value="BCTRLSENSOR"/>
</dbReference>
<dbReference type="CDD" id="cd00082">
    <property type="entry name" value="HisKA"/>
    <property type="match status" value="1"/>
</dbReference>
<dbReference type="Gene3D" id="1.10.287.130">
    <property type="match status" value="1"/>
</dbReference>
<keyword evidence="3 4" id="KW-0597">Phosphoprotein</keyword>
<feature type="domain" description="Response regulatory" evidence="6">
    <location>
        <begin position="12"/>
        <end position="132"/>
    </location>
</feature>
<dbReference type="SMART" id="SM00387">
    <property type="entry name" value="HATPase_c"/>
    <property type="match status" value="1"/>
</dbReference>
<evidence type="ECO:0000259" key="7">
    <source>
        <dbReference type="PROSITE" id="PS50112"/>
    </source>
</evidence>
<dbReference type="InterPro" id="IPR003594">
    <property type="entry name" value="HATPase_dom"/>
</dbReference>
<dbReference type="EC" id="2.7.13.3" evidence="2"/>
<feature type="modified residue" description="4-aspartylphosphate" evidence="4">
    <location>
        <position position="191"/>
    </location>
</feature>
<dbReference type="PROSITE" id="PS50112">
    <property type="entry name" value="PAS"/>
    <property type="match status" value="1"/>
</dbReference>
<dbReference type="KEGG" id="msil:METEAL_28490"/>
<name>A0AA48GQ60_9BACT</name>
<dbReference type="InterPro" id="IPR001789">
    <property type="entry name" value="Sig_transdc_resp-reg_receiver"/>
</dbReference>
<feature type="modified residue" description="4-aspartylphosphate" evidence="4">
    <location>
        <position position="712"/>
    </location>
</feature>
<keyword evidence="9" id="KW-1185">Reference proteome</keyword>
<reference evidence="9" key="1">
    <citation type="journal article" date="2023" name="Int. J. Syst. Evol. Microbiol.">
        <title>Mesoterricola silvestris gen. nov., sp. nov., Mesoterricola sediminis sp. nov., Geothrix oryzae sp. nov., Geothrix edaphica sp. nov., Geothrix rubra sp. nov., and Geothrix limicola sp. nov., six novel members of Acidobacteriota isolated from soils.</title>
        <authorList>
            <person name="Itoh H."/>
            <person name="Sugisawa Y."/>
            <person name="Mise K."/>
            <person name="Xu Z."/>
            <person name="Kuniyasu M."/>
            <person name="Ushijima N."/>
            <person name="Kawano K."/>
            <person name="Kobayashi E."/>
            <person name="Shiratori Y."/>
            <person name="Masuda Y."/>
            <person name="Senoo K."/>
        </authorList>
    </citation>
    <scope>NUCLEOTIDE SEQUENCE [LARGE SCALE GENOMIC DNA]</scope>
    <source>
        <strain evidence="9">W79</strain>
    </source>
</reference>
<dbReference type="InterPro" id="IPR035965">
    <property type="entry name" value="PAS-like_dom_sf"/>
</dbReference>
<dbReference type="Gene3D" id="3.30.450.20">
    <property type="entry name" value="PAS domain"/>
    <property type="match status" value="1"/>
</dbReference>
<dbReference type="PANTHER" id="PTHR43065">
    <property type="entry name" value="SENSOR HISTIDINE KINASE"/>
    <property type="match status" value="1"/>
</dbReference>
<evidence type="ECO:0000256" key="2">
    <source>
        <dbReference type="ARBA" id="ARBA00012438"/>
    </source>
</evidence>
<dbReference type="CDD" id="cd00130">
    <property type="entry name" value="PAS"/>
    <property type="match status" value="1"/>
</dbReference>
<evidence type="ECO:0000256" key="3">
    <source>
        <dbReference type="ARBA" id="ARBA00022553"/>
    </source>
</evidence>
<feature type="modified residue" description="4-aspartylphosphate" evidence="4">
    <location>
        <position position="62"/>
    </location>
</feature>
<dbReference type="InterPro" id="IPR036097">
    <property type="entry name" value="HisK_dim/P_sf"/>
</dbReference>
<feature type="domain" description="Response regulatory" evidence="6">
    <location>
        <begin position="142"/>
        <end position="256"/>
    </location>
</feature>
<dbReference type="InterPro" id="IPR011006">
    <property type="entry name" value="CheY-like_superfamily"/>
</dbReference>
<evidence type="ECO:0000256" key="1">
    <source>
        <dbReference type="ARBA" id="ARBA00000085"/>
    </source>
</evidence>
<evidence type="ECO:0000259" key="6">
    <source>
        <dbReference type="PROSITE" id="PS50110"/>
    </source>
</evidence>
<dbReference type="SMART" id="SM00091">
    <property type="entry name" value="PAS"/>
    <property type="match status" value="1"/>
</dbReference>
<dbReference type="GO" id="GO:0000155">
    <property type="term" value="F:phosphorelay sensor kinase activity"/>
    <property type="evidence" value="ECO:0007669"/>
    <property type="project" value="InterPro"/>
</dbReference>
<dbReference type="PROSITE" id="PS50110">
    <property type="entry name" value="RESPONSE_REGULATORY"/>
    <property type="match status" value="3"/>
</dbReference>
<dbReference type="Proteomes" id="UP001238179">
    <property type="component" value="Chromosome"/>
</dbReference>
<dbReference type="InterPro" id="IPR000014">
    <property type="entry name" value="PAS"/>
</dbReference>
<organism evidence="8 9">
    <name type="scientific">Mesoterricola silvestris</name>
    <dbReference type="NCBI Taxonomy" id="2927979"/>
    <lineage>
        <taxon>Bacteria</taxon>
        <taxon>Pseudomonadati</taxon>
        <taxon>Acidobacteriota</taxon>
        <taxon>Holophagae</taxon>
        <taxon>Holophagales</taxon>
        <taxon>Holophagaceae</taxon>
        <taxon>Mesoterricola</taxon>
    </lineage>
</organism>
<dbReference type="InterPro" id="IPR003661">
    <property type="entry name" value="HisK_dim/P_dom"/>
</dbReference>
<dbReference type="Pfam" id="PF02518">
    <property type="entry name" value="HATPase_c"/>
    <property type="match status" value="1"/>
</dbReference>
<dbReference type="SUPFAM" id="SSF55785">
    <property type="entry name" value="PYP-like sensor domain (PAS domain)"/>
    <property type="match status" value="1"/>
</dbReference>
<feature type="domain" description="Histidine kinase" evidence="5">
    <location>
        <begin position="417"/>
        <end position="640"/>
    </location>
</feature>
<dbReference type="InterPro" id="IPR004358">
    <property type="entry name" value="Sig_transdc_His_kin-like_C"/>
</dbReference>
<dbReference type="InterPro" id="IPR036890">
    <property type="entry name" value="HATPase_C_sf"/>
</dbReference>
<dbReference type="PROSITE" id="PS50109">
    <property type="entry name" value="HIS_KIN"/>
    <property type="match status" value="1"/>
</dbReference>
<comment type="catalytic activity">
    <reaction evidence="1">
        <text>ATP + protein L-histidine = ADP + protein N-phospho-L-histidine.</text>
        <dbReference type="EC" id="2.7.13.3"/>
    </reaction>
</comment>
<dbReference type="EMBL" id="AP027080">
    <property type="protein sequence ID" value="BDU73675.1"/>
    <property type="molecule type" value="Genomic_DNA"/>
</dbReference>
<dbReference type="PANTHER" id="PTHR43065:SF42">
    <property type="entry name" value="TWO-COMPONENT SENSOR PPRA"/>
    <property type="match status" value="1"/>
</dbReference>
<sequence>MSGSSPSSPAPVITLVNDDPIQLSFLSRVLERADLDVRAYASAEAALGEMDRQRPPSLVVTDLYMPGIDGWRFCRLLRSPEFAPFNAVPILVVSATYAGDEPDRIAADLGAESFLAAPVDPGLLAQRVLAILQGRQVRTLPRVLIVEDSRTLAGMLRRTFHEHGYRADSASTVAEALAAFGDAAYDVAVLDYHLPDGLGDTLLDAFRSARPDCVCLMMTTDPGPALAMDWMKRGAADYLRKPFQVDFLLERCARARRERALLRVQDMLEQRTRELRESETRMGAFLSAVPDLMFTLDAQGNFIDCHVPDEARLFMPREDLMGRNLEDVLPPDVAAATLAHVEELRQRGATSPYCFESAHGGETRHFECRMAHCSGDQVLAMVRDITDQRRAEADGEILQAQLLQAQKMESIGRLAGGVAHDFNNMLCVIIGLGDLLLSRTEPDHASYPHLAEIQRAAQRSADLTRQLLAFARRQAIAPRVLDLNPTVEEMLLMLRRLIGEDIVLTWTPSPDLWRVRLDPSQIDQILANLCVNARDAIRDVGTIHISTRNRTVLESQCLNRPGLVPGDYVLLTVSDDGHGMDEATRKLIFEPFFTTKAVGKGTGLGLATVYGIVKQNRGWIDVASEPGEGAAITVYLPRDLGQAEPRHHEEPAPRPGPGRETILLVEDEPAILAMAVEMLEGLGHLVLPAGSPAEALRLAEGHRAPIDLVLADLVLPAMNGPELARALRALHPEARTLYMSGFATGESLDAAMRDEGAPFLEKPFSLKELEHKVREALGAG</sequence>
<dbReference type="InterPro" id="IPR005467">
    <property type="entry name" value="His_kinase_dom"/>
</dbReference>
<dbReference type="Pfam" id="PF08448">
    <property type="entry name" value="PAS_4"/>
    <property type="match status" value="1"/>
</dbReference>